<feature type="chain" id="PRO_5012506446" evidence="13">
    <location>
        <begin position="19"/>
        <end position="1941"/>
    </location>
</feature>
<evidence type="ECO:0000256" key="3">
    <source>
        <dbReference type="ARBA" id="ARBA00022645"/>
    </source>
</evidence>
<feature type="transmembrane region" description="Helical" evidence="12">
    <location>
        <begin position="797"/>
        <end position="818"/>
    </location>
</feature>
<feature type="transmembrane region" description="Helical" evidence="12">
    <location>
        <begin position="901"/>
        <end position="922"/>
    </location>
</feature>
<dbReference type="Gene3D" id="3.40.630.10">
    <property type="entry name" value="Zn peptidases"/>
    <property type="match status" value="1"/>
</dbReference>
<dbReference type="InterPro" id="IPR000834">
    <property type="entry name" value="Peptidase_M14"/>
</dbReference>
<reference evidence="15 16" key="1">
    <citation type="journal article" date="2014" name="Genome Biol. Evol.">
        <title>The secreted proteins of Achlya hypogyna and Thraustotheca clavata identify the ancestral oomycete secretome and reveal gene acquisitions by horizontal gene transfer.</title>
        <authorList>
            <person name="Misner I."/>
            <person name="Blouin N."/>
            <person name="Leonard G."/>
            <person name="Richards T.A."/>
            <person name="Lane C.E."/>
        </authorList>
    </citation>
    <scope>NUCLEOTIDE SEQUENCE [LARGE SCALE GENOMIC DNA]</scope>
    <source>
        <strain evidence="15 16">ATCC 48635</strain>
    </source>
</reference>
<dbReference type="SMART" id="SM00631">
    <property type="entry name" value="Zn_pept"/>
    <property type="match status" value="1"/>
</dbReference>
<accession>A0A1V9YI13</accession>
<keyword evidence="16" id="KW-1185">Reference proteome</keyword>
<keyword evidence="9" id="KW-0482">Metalloprotease</keyword>
<dbReference type="Proteomes" id="UP000243579">
    <property type="component" value="Unassembled WGS sequence"/>
</dbReference>
<dbReference type="OrthoDB" id="159395at2759"/>
<keyword evidence="3" id="KW-0121">Carboxypeptidase</keyword>
<feature type="domain" description="Peptidase M14" evidence="14">
    <location>
        <begin position="64"/>
        <end position="361"/>
    </location>
</feature>
<feature type="active site" description="Proton donor/acceptor" evidence="11">
    <location>
        <position position="330"/>
    </location>
</feature>
<keyword evidence="12" id="KW-1133">Transmembrane helix</keyword>
<evidence type="ECO:0000256" key="4">
    <source>
        <dbReference type="ARBA" id="ARBA00022670"/>
    </source>
</evidence>
<dbReference type="FunFam" id="3.40.630.10:FF:000084">
    <property type="entry name" value="Carboxypeptidase B2"/>
    <property type="match status" value="1"/>
</dbReference>
<dbReference type="GO" id="GO:0006508">
    <property type="term" value="P:proteolysis"/>
    <property type="evidence" value="ECO:0007669"/>
    <property type="project" value="UniProtKB-KW"/>
</dbReference>
<keyword evidence="7" id="KW-0378">Hydrolase</keyword>
<evidence type="ECO:0000256" key="1">
    <source>
        <dbReference type="ARBA" id="ARBA00001947"/>
    </source>
</evidence>
<keyword evidence="5" id="KW-0479">Metal-binding</keyword>
<dbReference type="GO" id="GO:0016316">
    <property type="term" value="F:phosphatidylinositol-3,4-bisphosphate 4-phosphatase activity"/>
    <property type="evidence" value="ECO:0007669"/>
    <property type="project" value="InterPro"/>
</dbReference>
<gene>
    <name evidence="15" type="ORF">ACHHYP_11915</name>
</gene>
<evidence type="ECO:0000256" key="10">
    <source>
        <dbReference type="ARBA" id="ARBA00023098"/>
    </source>
</evidence>
<name>A0A1V9YI13_ACHHY</name>
<evidence type="ECO:0000256" key="9">
    <source>
        <dbReference type="ARBA" id="ARBA00023049"/>
    </source>
</evidence>
<feature type="transmembrane region" description="Helical" evidence="12">
    <location>
        <begin position="859"/>
        <end position="880"/>
    </location>
</feature>
<evidence type="ECO:0000256" key="6">
    <source>
        <dbReference type="ARBA" id="ARBA00022729"/>
    </source>
</evidence>
<evidence type="ECO:0000256" key="12">
    <source>
        <dbReference type="SAM" id="Phobius"/>
    </source>
</evidence>
<evidence type="ECO:0000313" key="16">
    <source>
        <dbReference type="Proteomes" id="UP000243579"/>
    </source>
</evidence>
<evidence type="ECO:0000313" key="15">
    <source>
        <dbReference type="EMBL" id="OQR85359.1"/>
    </source>
</evidence>
<dbReference type="Pfam" id="PF00246">
    <property type="entry name" value="Peptidase_M14"/>
    <property type="match status" value="1"/>
</dbReference>
<dbReference type="PANTHER" id="PTHR12187">
    <property type="entry name" value="AGAP000124-PA"/>
    <property type="match status" value="1"/>
</dbReference>
<evidence type="ECO:0000256" key="11">
    <source>
        <dbReference type="PROSITE-ProRule" id="PRU01379"/>
    </source>
</evidence>
<dbReference type="STRING" id="1202772.A0A1V9YI13"/>
<keyword evidence="12" id="KW-0472">Membrane</keyword>
<organism evidence="15 16">
    <name type="scientific">Achlya hypogyna</name>
    <name type="common">Oomycete</name>
    <name type="synonym">Protoachlya hypogyna</name>
    <dbReference type="NCBI Taxonomy" id="1202772"/>
    <lineage>
        <taxon>Eukaryota</taxon>
        <taxon>Sar</taxon>
        <taxon>Stramenopiles</taxon>
        <taxon>Oomycota</taxon>
        <taxon>Saprolegniomycetes</taxon>
        <taxon>Saprolegniales</taxon>
        <taxon>Achlyaceae</taxon>
        <taxon>Achlya</taxon>
    </lineage>
</organism>
<comment type="cofactor">
    <cofactor evidence="1">
        <name>Zn(2+)</name>
        <dbReference type="ChEBI" id="CHEBI:29105"/>
    </cofactor>
</comment>
<dbReference type="PROSITE" id="PS52035">
    <property type="entry name" value="PEPTIDASE_M14"/>
    <property type="match status" value="1"/>
</dbReference>
<dbReference type="GO" id="GO:0008270">
    <property type="term" value="F:zinc ion binding"/>
    <property type="evidence" value="ECO:0007669"/>
    <property type="project" value="InterPro"/>
</dbReference>
<keyword evidence="12" id="KW-0812">Transmembrane</keyword>
<keyword evidence="10" id="KW-0443">Lipid metabolism</keyword>
<dbReference type="GO" id="GO:0005737">
    <property type="term" value="C:cytoplasm"/>
    <property type="evidence" value="ECO:0007669"/>
    <property type="project" value="TreeGrafter"/>
</dbReference>
<dbReference type="EMBL" id="JNBR01001702">
    <property type="protein sequence ID" value="OQR85359.1"/>
    <property type="molecule type" value="Genomic_DNA"/>
</dbReference>
<keyword evidence="4" id="KW-0645">Protease</keyword>
<feature type="transmembrane region" description="Helical" evidence="12">
    <location>
        <begin position="1016"/>
        <end position="1039"/>
    </location>
</feature>
<comment type="caution">
    <text evidence="15">The sequence shown here is derived from an EMBL/GenBank/DDBJ whole genome shotgun (WGS) entry which is preliminary data.</text>
</comment>
<dbReference type="GO" id="GO:0004181">
    <property type="term" value="F:metallocarboxypeptidase activity"/>
    <property type="evidence" value="ECO:0007669"/>
    <property type="project" value="InterPro"/>
</dbReference>
<feature type="signal peptide" evidence="13">
    <location>
        <begin position="1"/>
        <end position="18"/>
    </location>
</feature>
<evidence type="ECO:0000259" key="14">
    <source>
        <dbReference type="PROSITE" id="PS52035"/>
    </source>
</evidence>
<dbReference type="SUPFAM" id="SSF53187">
    <property type="entry name" value="Zn-dependent exopeptidases"/>
    <property type="match status" value="1"/>
</dbReference>
<feature type="transmembrane region" description="Helical" evidence="12">
    <location>
        <begin position="1071"/>
        <end position="1091"/>
    </location>
</feature>
<feature type="transmembrane region" description="Helical" evidence="12">
    <location>
        <begin position="969"/>
        <end position="995"/>
    </location>
</feature>
<dbReference type="InterPro" id="IPR039034">
    <property type="entry name" value="INPP4"/>
</dbReference>
<protein>
    <submittedName>
        <fullName evidence="15">Inositol-3,4-bisphosphate 4-phosphatase</fullName>
    </submittedName>
</protein>
<evidence type="ECO:0000256" key="7">
    <source>
        <dbReference type="ARBA" id="ARBA00022801"/>
    </source>
</evidence>
<evidence type="ECO:0000256" key="8">
    <source>
        <dbReference type="ARBA" id="ARBA00022833"/>
    </source>
</evidence>
<evidence type="ECO:0000256" key="5">
    <source>
        <dbReference type="ARBA" id="ARBA00022723"/>
    </source>
</evidence>
<evidence type="ECO:0000256" key="13">
    <source>
        <dbReference type="SAM" id="SignalP"/>
    </source>
</evidence>
<sequence>MLPRLVSILAALLCVVAAENFPTLDPHAFTNDDVVEATECQAGTSDPLRGLAPGAFARSSFFNCFRDDAQIYAFVDAMAAAAPKKTLTKFTVGTTYLGRPIFGYKLSPPKANGEAIYVQGLQHAREWISGITVVYALARLLDELASSTAPAQSYTWYFVPIVNLDGYSKTWNSMERYRRKNLRPVPAEYPYLANQAEPGVDLNRNWGPVSQFDVVQVPGYDLTYAGTEPFSEPEVSSIHKWLQSHGEIVGYLDVHSYAGLILTPYGDTNTTLPAPFAERYTNLGNAIKQSVNNATGANYGAEPEWFLYMCYGTFEDYVFRTYQKAAITFEVAGEDFVVSNTTILPHGLEVYTMLQTFAEQMPAFYAGLPSPVTKSTTSAAPRPTGHLLLLIGVTLALLNYTRHSRRRLVQIERHGHQAQLLEGFLPALDETRRQTMPFRRHVRWVWLAAFATVATADDYLWTPVNSGTCVNCSVQISVPSWKDLLSSKGLDTSKLATCGVGNVTMTIEYPQGVYSRKPDVPVYLNWTNTADTITYTVNNLEAMSAMATVSTGAIMLQLSPKAIAAFANAGPSTLTLNNLNSPYVNSSYATLGSVSVTSYNVSGACRNNANVNDNIIGPSPWVPLTKFKIGRNLTGLSLDVSNIAGLNTVIGTYTNVTMRVRATGIVPPGAVFQLLSGNELTHFLDAFGDLAAVYLDAPGGALLCTPYGGATKYTRGENGTFFQLPESPAALVAQNTEFTLRFVNVFNPNSTAGALRVVQMNAYYMNPLVQSNVLGNTGADGRFYPLAQATFEASNNLYDLLSTAFFGVCLVVSLFIVYKHGLAFTSSTVWTDLVSISVVLAYVCSFSAYFLWLFRPSSIFVYLTAGQYLFTTVMIVSLCFHWASVLRLQLFRKLTFKSPVVFLYIAINAVLLGGLLGCLIVFSQKLKCVYTEDKTGALRYSSVADAASPPPANGFQVLDSLAMCSMNGYYVLLALGFMVFTLFLVLLGGAVMCRGRSLMLSEAQPMDDRMTMRKSLTIFYCIIASTVVIFIISDIIYVASYVVAKPIERQWQDTHVVPDASMNDQRVSTSVWYLFTIWLPQIVPPLLLLFLHYDPKREDDLDEIAVLSAPKDGYHGHLAALDTPESEAVGDLTVFKSHRDFGRRYVERAGTFLEDASNKLHVIVKLKVPEGALPPVTYVSLAYCTLRTSRADQNNREVLLHTLTKDAVWKPVAETERLADYAGDTDQFRSSTLGMSNVPFVAVLSVPVAGLAPNTLLRFLVHAAVPDADEDDDADDDAPLPPLLEFVTTPQSVMDAASHGQALVVNVADAHDVTCPGLAPTTFVNPRLFHEAKLSVTTVTLGDGAAADEPSHQNMGNIIRYFQYEAEVGEGGLVVEELKESRFANNIPRQLLDLLAVERADDVEVASSDLRAFLSLKKPTKDGGFYNQILQTIQDEGDATVVRQWLEERLERRKEYLSQLRKNIQLLVQRDNQKRYFKASVEKKSADLKFVPINLHVEDYLVGPTNAFVNEEKRRSSKDVATYDFTTVGAMAAHCYKFKSGGLTSLVAKVLKLQQKLAETDGPRWSDEARALDDLKWDVKLRMDVCFSQALAALVASFVRKVELALSGPDPPKGEQVLHQLSRLGFLFQVESLLSTHGNEVGMLEDMAAAVERLSTVAFVLLDVRDKPSGRFSFRKRFSIKDLQSSSGDHGSDDVVVKVAVAEKPKSLTNSTIKYVVSVHVNCSEVQLPSRLVEGGEITVTPLLFTQGINEMQSIANGTERAKTELQDTINLRSLKPLDDFAQQYRRYAQSWALQRARRKGSDADSLLSDEEVARQLQTLRLAIEEAASSLVKTKRPDILTKSSDLCRAMGGGRVTICKSAKDRTAMSVTLEQVRILHKFHGLPAYKVASTVAVMRTHGVRIENALKNTGKRQFAFNKLQRYAMPEDYRCPESTGGTGNIS</sequence>
<evidence type="ECO:0000256" key="2">
    <source>
        <dbReference type="ARBA" id="ARBA00005988"/>
    </source>
</evidence>
<keyword evidence="6 13" id="KW-0732">Signal</keyword>
<comment type="similarity">
    <text evidence="2 11">Belongs to the peptidase M14 family.</text>
</comment>
<dbReference type="PANTHER" id="PTHR12187:SF11">
    <property type="entry name" value="PHOSPHATIDYLINOSITOL-3,4-BISPHOSPHATE 4-PHOSPHATASE"/>
    <property type="match status" value="1"/>
</dbReference>
<keyword evidence="8" id="KW-0862">Zinc</keyword>
<proteinExistence type="inferred from homology"/>
<feature type="transmembrane region" description="Helical" evidence="12">
    <location>
        <begin position="830"/>
        <end position="853"/>
    </location>
</feature>